<dbReference type="GeneID" id="84781739"/>
<dbReference type="GO" id="GO:0009982">
    <property type="term" value="F:pseudouridine synthase activity"/>
    <property type="evidence" value="ECO:0007669"/>
    <property type="project" value="InterPro"/>
</dbReference>
<proteinExistence type="predicted"/>
<dbReference type="GO" id="GO:0006396">
    <property type="term" value="P:RNA processing"/>
    <property type="evidence" value="ECO:0007669"/>
    <property type="project" value="UniProtKB-ARBA"/>
</dbReference>
<keyword evidence="2" id="KW-0694">RNA-binding</keyword>
<dbReference type="GO" id="GO:0001522">
    <property type="term" value="P:pseudouridine synthesis"/>
    <property type="evidence" value="ECO:0007669"/>
    <property type="project" value="InterPro"/>
</dbReference>
<dbReference type="InterPro" id="IPR042092">
    <property type="entry name" value="PsdUridine_s_RsuA/RluB/E/F_cat"/>
</dbReference>
<dbReference type="Gene3D" id="3.30.70.580">
    <property type="entry name" value="Pseudouridine synthase I, catalytic domain, N-terminal subdomain"/>
    <property type="match status" value="1"/>
</dbReference>
<protein>
    <submittedName>
        <fullName evidence="3">16S rRNA pseudouridylate synthase</fullName>
    </submittedName>
</protein>
<keyword evidence="1" id="KW-0413">Isomerase</keyword>
<dbReference type="Gene3D" id="3.30.70.1560">
    <property type="entry name" value="Alpha-L RNA-binding motif"/>
    <property type="match status" value="1"/>
</dbReference>
<dbReference type="RefSeq" id="WP_056943767.1">
    <property type="nucleotide sequence ID" value="NZ_AZDT01000010.1"/>
</dbReference>
<organism evidence="3 4">
    <name type="scientific">Levilactobacillus namurensis DSM 19117</name>
    <dbReference type="NCBI Taxonomy" id="1423773"/>
    <lineage>
        <taxon>Bacteria</taxon>
        <taxon>Bacillati</taxon>
        <taxon>Bacillota</taxon>
        <taxon>Bacilli</taxon>
        <taxon>Lactobacillales</taxon>
        <taxon>Lactobacillaceae</taxon>
        <taxon>Levilactobacillus</taxon>
    </lineage>
</organism>
<name>A0A0R1K7Q0_9LACO</name>
<accession>A0A0R1K7Q0</accession>
<keyword evidence="4" id="KW-1185">Reference proteome</keyword>
<dbReference type="CDD" id="cd00165">
    <property type="entry name" value="S4"/>
    <property type="match status" value="1"/>
</dbReference>
<evidence type="ECO:0000313" key="3">
    <source>
        <dbReference type="EMBL" id="KRK77251.1"/>
    </source>
</evidence>
<dbReference type="PANTHER" id="PTHR47683">
    <property type="entry name" value="PSEUDOURIDINE SYNTHASE FAMILY PROTEIN-RELATED"/>
    <property type="match status" value="1"/>
</dbReference>
<dbReference type="EMBL" id="AZDT01000010">
    <property type="protein sequence ID" value="KRK77251.1"/>
    <property type="molecule type" value="Genomic_DNA"/>
</dbReference>
<dbReference type="PATRIC" id="fig|1423773.3.peg.627"/>
<dbReference type="OrthoDB" id="9807213at2"/>
<dbReference type="InterPro" id="IPR050343">
    <property type="entry name" value="RsuA_PseudoU_synthase"/>
</dbReference>
<dbReference type="Gene3D" id="3.10.290.10">
    <property type="entry name" value="RNA-binding S4 domain"/>
    <property type="match status" value="1"/>
</dbReference>
<evidence type="ECO:0000313" key="4">
    <source>
        <dbReference type="Proteomes" id="UP000051162"/>
    </source>
</evidence>
<reference evidence="3 4" key="1">
    <citation type="journal article" date="2015" name="Genome Announc.">
        <title>Expanding the biotechnology potential of lactobacilli through comparative genomics of 213 strains and associated genera.</title>
        <authorList>
            <person name="Sun Z."/>
            <person name="Harris H.M."/>
            <person name="McCann A."/>
            <person name="Guo C."/>
            <person name="Argimon S."/>
            <person name="Zhang W."/>
            <person name="Yang X."/>
            <person name="Jeffery I.B."/>
            <person name="Cooney J.C."/>
            <person name="Kagawa T.F."/>
            <person name="Liu W."/>
            <person name="Song Y."/>
            <person name="Salvetti E."/>
            <person name="Wrobel A."/>
            <person name="Rasinkangas P."/>
            <person name="Parkhill J."/>
            <person name="Rea M.C."/>
            <person name="O'Sullivan O."/>
            <person name="Ritari J."/>
            <person name="Douillard F.P."/>
            <person name="Paul Ross R."/>
            <person name="Yang R."/>
            <person name="Briner A.E."/>
            <person name="Felis G.E."/>
            <person name="de Vos W.M."/>
            <person name="Barrangou R."/>
            <person name="Klaenhammer T.R."/>
            <person name="Caufield P.W."/>
            <person name="Cui Y."/>
            <person name="Zhang H."/>
            <person name="O'Toole P.W."/>
        </authorList>
    </citation>
    <scope>NUCLEOTIDE SEQUENCE [LARGE SCALE GENOMIC DNA]</scope>
    <source>
        <strain evidence="3 4">DSM 19117</strain>
    </source>
</reference>
<sequence>MNLEHYLTTHHQGTPRQIFRLLRQGRVTVNETVADSGRQSVTADDEIAVDGLAVTGRQPQYLMLNKPVGVVNDLRATVAHSVGSLLNVLDQERSLQVLADLPKEVAGLVLLSDDAHFLADVQAAHWPSTLEVRVNGTALQDADLKTLAACQQAQLVTHDLQRYQIVTVQTRQVAVATTALLGLANVSGAVARTAIGPLQLPVDLSTGTYRGLFEPEIDAVMVPTGDTVL</sequence>
<dbReference type="AlphaFoldDB" id="A0A0R1K7Q0"/>
<dbReference type="GO" id="GO:0140098">
    <property type="term" value="F:catalytic activity, acting on RNA"/>
    <property type="evidence" value="ECO:0007669"/>
    <property type="project" value="UniProtKB-ARBA"/>
</dbReference>
<dbReference type="STRING" id="1423773.FD30_GL000613"/>
<dbReference type="InterPro" id="IPR020094">
    <property type="entry name" value="TruA/RsuA/RluB/E/F_N"/>
</dbReference>
<dbReference type="SUPFAM" id="SSF55120">
    <property type="entry name" value="Pseudouridine synthase"/>
    <property type="match status" value="1"/>
</dbReference>
<dbReference type="InterPro" id="IPR020103">
    <property type="entry name" value="PsdUridine_synth_cat_dom_sf"/>
</dbReference>
<gene>
    <name evidence="3" type="ORF">FD30_GL000613</name>
</gene>
<dbReference type="InterPro" id="IPR036986">
    <property type="entry name" value="S4_RNA-bd_sf"/>
</dbReference>
<dbReference type="PANTHER" id="PTHR47683:SF2">
    <property type="entry name" value="RNA-BINDING S4 DOMAIN-CONTAINING PROTEIN"/>
    <property type="match status" value="1"/>
</dbReference>
<comment type="caution">
    <text evidence="3">The sequence shown here is derived from an EMBL/GenBank/DDBJ whole genome shotgun (WGS) entry which is preliminary data.</text>
</comment>
<evidence type="ECO:0000256" key="2">
    <source>
        <dbReference type="PROSITE-ProRule" id="PRU00182"/>
    </source>
</evidence>
<dbReference type="GO" id="GO:0003723">
    <property type="term" value="F:RNA binding"/>
    <property type="evidence" value="ECO:0007669"/>
    <property type="project" value="UniProtKB-KW"/>
</dbReference>
<dbReference type="Proteomes" id="UP000051162">
    <property type="component" value="Unassembled WGS sequence"/>
</dbReference>
<dbReference type="SUPFAM" id="SSF55174">
    <property type="entry name" value="Alpha-L RNA-binding motif"/>
    <property type="match status" value="1"/>
</dbReference>
<evidence type="ECO:0000256" key="1">
    <source>
        <dbReference type="ARBA" id="ARBA00023235"/>
    </source>
</evidence>
<dbReference type="PROSITE" id="PS50889">
    <property type="entry name" value="S4"/>
    <property type="match status" value="1"/>
</dbReference>